<dbReference type="Gene3D" id="3.10.110.10">
    <property type="entry name" value="Ubiquitin Conjugating Enzyme"/>
    <property type="match status" value="1"/>
</dbReference>
<evidence type="ECO:0000259" key="6">
    <source>
        <dbReference type="PROSITE" id="PS50127"/>
    </source>
</evidence>
<keyword evidence="1" id="KW-0808">Transferase</keyword>
<name>A0A9W6EYI4_9CHLO</name>
<dbReference type="PANTHER" id="PTHR24067">
    <property type="entry name" value="UBIQUITIN-CONJUGATING ENZYME E2"/>
    <property type="match status" value="1"/>
</dbReference>
<evidence type="ECO:0000256" key="2">
    <source>
        <dbReference type="ARBA" id="ARBA00022786"/>
    </source>
</evidence>
<dbReference type="InterPro" id="IPR050113">
    <property type="entry name" value="Ub_conjugating_enzyme"/>
</dbReference>
<proteinExistence type="inferred from homology"/>
<sequence>MAPSKIILNRIPREMADLMKAPPAGISAWLPCEGNLSLVEAQVLGPEDTPYAGGIFQLRIDYPDRYPNEPPNVKFKTKVYHPNVSHDGNICLSVINMPPKGDWRPSHNLRTVLLSIQCLLSAPNPDDPLDAEAARELKTHPHLFRSRAAEWTRLYANPEGRAAAGAGRAAAAAELSSSGAAGPSGAAGCEASGAQRQQGKTQAAAADEAAPLKSQPPGSQGGAAEAHLAAPPGTAAAGGEAVARKTEDALQGQQASQGPEPEACPTADMQATEETTTRTITSDMPDVTSASVPAGTACEASGSGGVQALSGAQVAVEAPRPAPKSRLALGKRARA</sequence>
<evidence type="ECO:0000313" key="8">
    <source>
        <dbReference type="Proteomes" id="UP001165080"/>
    </source>
</evidence>
<feature type="domain" description="UBC core" evidence="6">
    <location>
        <begin position="6"/>
        <end position="157"/>
    </location>
</feature>
<evidence type="ECO:0000256" key="4">
    <source>
        <dbReference type="RuleBase" id="RU362109"/>
    </source>
</evidence>
<dbReference type="SMART" id="SM00212">
    <property type="entry name" value="UBCc"/>
    <property type="match status" value="1"/>
</dbReference>
<dbReference type="PROSITE" id="PS00183">
    <property type="entry name" value="UBC_1"/>
    <property type="match status" value="1"/>
</dbReference>
<comment type="caution">
    <text evidence="7">The sequence shown here is derived from an EMBL/GenBank/DDBJ whole genome shotgun (WGS) entry which is preliminary data.</text>
</comment>
<dbReference type="SUPFAM" id="SSF54495">
    <property type="entry name" value="UBC-like"/>
    <property type="match status" value="1"/>
</dbReference>
<protein>
    <recommendedName>
        <fullName evidence="6">UBC core domain-containing protein</fullName>
    </recommendedName>
</protein>
<evidence type="ECO:0000256" key="1">
    <source>
        <dbReference type="ARBA" id="ARBA00022679"/>
    </source>
</evidence>
<dbReference type="EMBL" id="BRXU01000002">
    <property type="protein sequence ID" value="GLC49111.1"/>
    <property type="molecule type" value="Genomic_DNA"/>
</dbReference>
<dbReference type="PROSITE" id="PS50127">
    <property type="entry name" value="UBC_2"/>
    <property type="match status" value="1"/>
</dbReference>
<dbReference type="InterPro" id="IPR016135">
    <property type="entry name" value="UBQ-conjugating_enzyme/RWD"/>
</dbReference>
<feature type="compositionally biased region" description="Low complexity" evidence="5">
    <location>
        <begin position="178"/>
        <end position="194"/>
    </location>
</feature>
<accession>A0A9W6EYI4</accession>
<evidence type="ECO:0000256" key="3">
    <source>
        <dbReference type="PROSITE-ProRule" id="PRU10133"/>
    </source>
</evidence>
<feature type="compositionally biased region" description="Low complexity" evidence="5">
    <location>
        <begin position="272"/>
        <end position="281"/>
    </location>
</feature>
<dbReference type="Proteomes" id="UP001165080">
    <property type="component" value="Unassembled WGS sequence"/>
</dbReference>
<dbReference type="OrthoDB" id="9978460at2759"/>
<dbReference type="InterPro" id="IPR023313">
    <property type="entry name" value="UBQ-conjugating_AS"/>
</dbReference>
<dbReference type="GO" id="GO:0016740">
    <property type="term" value="F:transferase activity"/>
    <property type="evidence" value="ECO:0007669"/>
    <property type="project" value="UniProtKB-KW"/>
</dbReference>
<feature type="compositionally biased region" description="Low complexity" evidence="5">
    <location>
        <begin position="222"/>
        <end position="241"/>
    </location>
</feature>
<dbReference type="GO" id="GO:0005524">
    <property type="term" value="F:ATP binding"/>
    <property type="evidence" value="ECO:0007669"/>
    <property type="project" value="UniProtKB-UniRule"/>
</dbReference>
<comment type="similarity">
    <text evidence="4">Belongs to the ubiquitin-conjugating enzyme family.</text>
</comment>
<keyword evidence="4" id="KW-0067">ATP-binding</keyword>
<feature type="region of interest" description="Disordered" evidence="5">
    <location>
        <begin position="178"/>
        <end position="335"/>
    </location>
</feature>
<organism evidence="7 8">
    <name type="scientific">Pleodorina starrii</name>
    <dbReference type="NCBI Taxonomy" id="330485"/>
    <lineage>
        <taxon>Eukaryota</taxon>
        <taxon>Viridiplantae</taxon>
        <taxon>Chlorophyta</taxon>
        <taxon>core chlorophytes</taxon>
        <taxon>Chlorophyceae</taxon>
        <taxon>CS clade</taxon>
        <taxon>Chlamydomonadales</taxon>
        <taxon>Volvocaceae</taxon>
        <taxon>Pleodorina</taxon>
    </lineage>
</organism>
<reference evidence="7 8" key="1">
    <citation type="journal article" date="2023" name="Commun. Biol.">
        <title>Reorganization of the ancestral sex-determining regions during the evolution of trioecy in Pleodorina starrii.</title>
        <authorList>
            <person name="Takahashi K."/>
            <person name="Suzuki S."/>
            <person name="Kawai-Toyooka H."/>
            <person name="Yamamoto K."/>
            <person name="Hamaji T."/>
            <person name="Ootsuki R."/>
            <person name="Yamaguchi H."/>
            <person name="Kawachi M."/>
            <person name="Higashiyama T."/>
            <person name="Nozaki H."/>
        </authorList>
    </citation>
    <scope>NUCLEOTIDE SEQUENCE [LARGE SCALE GENOMIC DNA]</scope>
    <source>
        <strain evidence="7 8">NIES-4479</strain>
    </source>
</reference>
<dbReference type="Pfam" id="PF00179">
    <property type="entry name" value="UQ_con"/>
    <property type="match status" value="1"/>
</dbReference>
<feature type="active site" description="Glycyl thioester intermediate" evidence="3">
    <location>
        <position position="91"/>
    </location>
</feature>
<dbReference type="AlphaFoldDB" id="A0A9W6EYI4"/>
<gene>
    <name evidence="7" type="primary">PLEST006620</name>
    <name evidence="7" type="ORF">PLESTB_000183600</name>
</gene>
<keyword evidence="4" id="KW-0547">Nucleotide-binding</keyword>
<dbReference type="InterPro" id="IPR000608">
    <property type="entry name" value="UBC"/>
</dbReference>
<keyword evidence="2 4" id="KW-0833">Ubl conjugation pathway</keyword>
<evidence type="ECO:0000313" key="7">
    <source>
        <dbReference type="EMBL" id="GLC49111.1"/>
    </source>
</evidence>
<dbReference type="CDD" id="cd23805">
    <property type="entry name" value="UBCc_UBE2T"/>
    <property type="match status" value="1"/>
</dbReference>
<keyword evidence="8" id="KW-1185">Reference proteome</keyword>
<evidence type="ECO:0000256" key="5">
    <source>
        <dbReference type="SAM" id="MobiDB-lite"/>
    </source>
</evidence>